<keyword evidence="2" id="KW-1185">Reference proteome</keyword>
<dbReference type="RefSeq" id="WP_381090817.1">
    <property type="nucleotide sequence ID" value="NZ_JBHUDX010000100.1"/>
</dbReference>
<dbReference type="InterPro" id="IPR046300">
    <property type="entry name" value="DUF6415"/>
</dbReference>
<accession>A0ABW4J1A2</accession>
<dbReference type="Pfam" id="PF19979">
    <property type="entry name" value="DUF6415"/>
    <property type="match status" value="1"/>
</dbReference>
<evidence type="ECO:0000313" key="1">
    <source>
        <dbReference type="EMBL" id="MFD1662691.1"/>
    </source>
</evidence>
<organism evidence="1 2">
    <name type="scientific">Streptomyces caeni</name>
    <dbReference type="NCBI Taxonomy" id="2307231"/>
    <lineage>
        <taxon>Bacteria</taxon>
        <taxon>Bacillati</taxon>
        <taxon>Actinomycetota</taxon>
        <taxon>Actinomycetes</taxon>
        <taxon>Kitasatosporales</taxon>
        <taxon>Streptomycetaceae</taxon>
        <taxon>Streptomyces</taxon>
    </lineage>
</organism>
<dbReference type="Proteomes" id="UP001597261">
    <property type="component" value="Unassembled WGS sequence"/>
</dbReference>
<protein>
    <submittedName>
        <fullName evidence="1">DUF6415 family natural product biosynthesis protein</fullName>
    </submittedName>
</protein>
<name>A0ABW4J1A2_9ACTN</name>
<evidence type="ECO:0000313" key="2">
    <source>
        <dbReference type="Proteomes" id="UP001597261"/>
    </source>
</evidence>
<reference evidence="2" key="1">
    <citation type="journal article" date="2019" name="Int. J. Syst. Evol. Microbiol.">
        <title>The Global Catalogue of Microorganisms (GCM) 10K type strain sequencing project: providing services to taxonomists for standard genome sequencing and annotation.</title>
        <authorList>
            <consortium name="The Broad Institute Genomics Platform"/>
            <consortium name="The Broad Institute Genome Sequencing Center for Infectious Disease"/>
            <person name="Wu L."/>
            <person name="Ma J."/>
        </authorList>
    </citation>
    <scope>NUCLEOTIDE SEQUENCE [LARGE SCALE GENOMIC DNA]</scope>
    <source>
        <strain evidence="2">CGMCC 1.12470</strain>
    </source>
</reference>
<proteinExistence type="predicted"/>
<sequence length="164" mass="17435">MTGTVEAAGSTVPLDVDTMRATARRLIAESTDPPTTGETAPTELLRGHMALLMPEVERLAARLPKDSIPRYCALACLGEARQKLAAEPSPAPGGAITYARRLARSLNALVDHYETLTGVTMCLACDQPIRDGDESRPYDHVSPSGVAAGSGRIHARCAGTVRRR</sequence>
<gene>
    <name evidence="1" type="ORF">ACFSL4_32090</name>
</gene>
<comment type="caution">
    <text evidence="1">The sequence shown here is derived from an EMBL/GenBank/DDBJ whole genome shotgun (WGS) entry which is preliminary data.</text>
</comment>
<dbReference type="EMBL" id="JBHUDX010000100">
    <property type="protein sequence ID" value="MFD1662691.1"/>
    <property type="molecule type" value="Genomic_DNA"/>
</dbReference>